<evidence type="ECO:0000313" key="2">
    <source>
        <dbReference type="EMBL" id="PJZ64693.1"/>
    </source>
</evidence>
<protein>
    <submittedName>
        <fullName evidence="2">Enoyl-CoA hydratase</fullName>
    </submittedName>
</protein>
<sequence length="268" mass="29475">MSDSPLITRIHEVPGGKILQITMNRPEVHNAVNKAMADLFLEAWTRFGEDDGITVAVLHGAGDKAFSAGADLTALDLLADLHTGPKEKKEYPTKDSGPLGGSRIVMKKPVITVSQGYTYAGGLELFCHGHIRIAEPQAIFSVACRRWGVPLVDGGTVYLPRLLGWGAALPMILTGQRIRADRAYQLGLVWELTKKGKGLERALSYATQLCRQPRDAMFSDLASALEGSHLPIRDALVREAENTYPVMESESTRSGVRKFLDGERFWFR</sequence>
<organism evidence="2 3">
    <name type="scientific">Leptospira wolffii</name>
    <dbReference type="NCBI Taxonomy" id="409998"/>
    <lineage>
        <taxon>Bacteria</taxon>
        <taxon>Pseudomonadati</taxon>
        <taxon>Spirochaetota</taxon>
        <taxon>Spirochaetia</taxon>
        <taxon>Leptospirales</taxon>
        <taxon>Leptospiraceae</taxon>
        <taxon>Leptospira</taxon>
    </lineage>
</organism>
<dbReference type="Gene3D" id="3.90.226.10">
    <property type="entry name" value="2-enoyl-CoA Hydratase, Chain A, domain 1"/>
    <property type="match status" value="1"/>
</dbReference>
<dbReference type="PANTHER" id="PTHR43802:SF1">
    <property type="entry name" value="IP11341P-RELATED"/>
    <property type="match status" value="1"/>
</dbReference>
<evidence type="ECO:0000256" key="1">
    <source>
        <dbReference type="ARBA" id="ARBA00005254"/>
    </source>
</evidence>
<comment type="similarity">
    <text evidence="1">Belongs to the enoyl-CoA hydratase/isomerase family.</text>
</comment>
<dbReference type="GO" id="GO:0003824">
    <property type="term" value="F:catalytic activity"/>
    <property type="evidence" value="ECO:0007669"/>
    <property type="project" value="UniProtKB-ARBA"/>
</dbReference>
<dbReference type="RefSeq" id="WP_100759844.1">
    <property type="nucleotide sequence ID" value="NZ_NPDT01000008.1"/>
</dbReference>
<dbReference type="SUPFAM" id="SSF52096">
    <property type="entry name" value="ClpP/crotonase"/>
    <property type="match status" value="1"/>
</dbReference>
<dbReference type="PANTHER" id="PTHR43802">
    <property type="entry name" value="ENOYL-COA HYDRATASE"/>
    <property type="match status" value="1"/>
</dbReference>
<proteinExistence type="inferred from homology"/>
<evidence type="ECO:0000313" key="3">
    <source>
        <dbReference type="Proteomes" id="UP000231912"/>
    </source>
</evidence>
<dbReference type="InterPro" id="IPR001753">
    <property type="entry name" value="Enoyl-CoA_hydra/iso"/>
</dbReference>
<dbReference type="InterPro" id="IPR029045">
    <property type="entry name" value="ClpP/crotonase-like_dom_sf"/>
</dbReference>
<dbReference type="Gene3D" id="1.10.287.2460">
    <property type="match status" value="1"/>
</dbReference>
<dbReference type="EMBL" id="NPDT01000008">
    <property type="protein sequence ID" value="PJZ64693.1"/>
    <property type="molecule type" value="Genomic_DNA"/>
</dbReference>
<comment type="caution">
    <text evidence="2">The sequence shown here is derived from an EMBL/GenBank/DDBJ whole genome shotgun (WGS) entry which is preliminary data.</text>
</comment>
<dbReference type="AlphaFoldDB" id="A0A2M9Z8D4"/>
<dbReference type="Pfam" id="PF00378">
    <property type="entry name" value="ECH_1"/>
    <property type="match status" value="1"/>
</dbReference>
<dbReference type="CDD" id="cd06558">
    <property type="entry name" value="crotonase-like"/>
    <property type="match status" value="1"/>
</dbReference>
<dbReference type="Proteomes" id="UP000231912">
    <property type="component" value="Unassembled WGS sequence"/>
</dbReference>
<reference evidence="2 3" key="1">
    <citation type="submission" date="2017-07" db="EMBL/GenBank/DDBJ databases">
        <title>Leptospira spp. isolated from tropical soils.</title>
        <authorList>
            <person name="Thibeaux R."/>
            <person name="Iraola G."/>
            <person name="Ferres I."/>
            <person name="Bierque E."/>
            <person name="Girault D."/>
            <person name="Soupe-Gilbert M.-E."/>
            <person name="Picardeau M."/>
            <person name="Goarant C."/>
        </authorList>
    </citation>
    <scope>NUCLEOTIDE SEQUENCE [LARGE SCALE GENOMIC DNA]</scope>
    <source>
        <strain evidence="2 3">FH2-C-A2</strain>
    </source>
</reference>
<accession>A0A2M9Z8D4</accession>
<gene>
    <name evidence="2" type="ORF">CH371_16335</name>
</gene>
<name>A0A2M9Z8D4_9LEPT</name>